<proteinExistence type="predicted"/>
<feature type="compositionally biased region" description="Basic and acidic residues" evidence="1">
    <location>
        <begin position="121"/>
        <end position="135"/>
    </location>
</feature>
<keyword evidence="2" id="KW-0812">Transmembrane</keyword>
<organism evidence="3 4">
    <name type="scientific">Candidatus Dojkabacteria bacterium</name>
    <dbReference type="NCBI Taxonomy" id="2099670"/>
    <lineage>
        <taxon>Bacteria</taxon>
        <taxon>Candidatus Dojkabacteria</taxon>
    </lineage>
</organism>
<protein>
    <recommendedName>
        <fullName evidence="5">Baseplate protein J-like domain-containing protein</fullName>
    </recommendedName>
</protein>
<feature type="compositionally biased region" description="Basic and acidic residues" evidence="1">
    <location>
        <begin position="156"/>
        <end position="180"/>
    </location>
</feature>
<evidence type="ECO:0000313" key="3">
    <source>
        <dbReference type="EMBL" id="MCA9381401.1"/>
    </source>
</evidence>
<gene>
    <name evidence="3" type="ORF">KC678_03990</name>
</gene>
<accession>A0A955RGF1</accession>
<dbReference type="Proteomes" id="UP000775877">
    <property type="component" value="Unassembled WGS sequence"/>
</dbReference>
<dbReference type="EMBL" id="JAGQLJ010000095">
    <property type="protein sequence ID" value="MCA9381401.1"/>
    <property type="molecule type" value="Genomic_DNA"/>
</dbReference>
<feature type="region of interest" description="Disordered" evidence="1">
    <location>
        <begin position="121"/>
        <end position="194"/>
    </location>
</feature>
<keyword evidence="2" id="KW-1133">Transmembrane helix</keyword>
<dbReference type="AlphaFoldDB" id="A0A955RGF1"/>
<feature type="compositionally biased region" description="Polar residues" evidence="1">
    <location>
        <begin position="145"/>
        <end position="155"/>
    </location>
</feature>
<reference evidence="3" key="1">
    <citation type="submission" date="2020-04" db="EMBL/GenBank/DDBJ databases">
        <authorList>
            <person name="Zhang T."/>
        </authorList>
    </citation>
    <scope>NUCLEOTIDE SEQUENCE</scope>
    <source>
        <strain evidence="3">HKST-UBA13</strain>
    </source>
</reference>
<keyword evidence="2" id="KW-0472">Membrane</keyword>
<evidence type="ECO:0008006" key="5">
    <source>
        <dbReference type="Google" id="ProtNLM"/>
    </source>
</evidence>
<evidence type="ECO:0000313" key="4">
    <source>
        <dbReference type="Proteomes" id="UP000775877"/>
    </source>
</evidence>
<comment type="caution">
    <text evidence="3">The sequence shown here is derived from an EMBL/GenBank/DDBJ whole genome shotgun (WGS) entry which is preliminary data.</text>
</comment>
<evidence type="ECO:0000256" key="1">
    <source>
        <dbReference type="SAM" id="MobiDB-lite"/>
    </source>
</evidence>
<feature type="transmembrane region" description="Helical" evidence="2">
    <location>
        <begin position="301"/>
        <end position="323"/>
    </location>
</feature>
<reference evidence="3" key="2">
    <citation type="journal article" date="2021" name="Microbiome">
        <title>Successional dynamics and alternative stable states in a saline activated sludge microbial community over 9 years.</title>
        <authorList>
            <person name="Wang Y."/>
            <person name="Ye J."/>
            <person name="Ju F."/>
            <person name="Liu L."/>
            <person name="Boyd J.A."/>
            <person name="Deng Y."/>
            <person name="Parks D.H."/>
            <person name="Jiang X."/>
            <person name="Yin X."/>
            <person name="Woodcroft B.J."/>
            <person name="Tyson G.W."/>
            <person name="Hugenholtz P."/>
            <person name="Polz M.F."/>
            <person name="Zhang T."/>
        </authorList>
    </citation>
    <scope>NUCLEOTIDE SEQUENCE</scope>
    <source>
        <strain evidence="3">HKST-UBA13</strain>
    </source>
</reference>
<evidence type="ECO:0000256" key="2">
    <source>
        <dbReference type="SAM" id="Phobius"/>
    </source>
</evidence>
<sequence>MASLVAEKIFVDPNEEISFLSDRIVNSPKEHFIVIVPSSSVLFTSNLSIKILYRRVIKAEKVVIIVTEDEYGTKIAQKIGFIVVQKVSQITADLWEIANNKVYAAQSSINHKKDELLKNIKGEQPEEKKPKKEIKEELDDDTSESFEINLSSEDVSLSKEKQDSDEKYTKEDEAGKKEEISYNNVAQKEEQPKVEEKVKDIGGIKIYSGSDVENLKGDDKDDTLYSIDNDEIMNDRTIDTSSFSNKKFAGRDVTKLTPKKGAFASFMESIFGPSKKTLRPEDRMDDDQSIVMTKWYQRRGVVLGIIAVAFVLLISYLTIFHFASIKVEISLESESVVAEETVEIDTEDGISSVDLEGLVIPGKPLESKEVSTSITSTADGEGKRGDKATGAVYIFNKSKQEITIPAETKITSIRSGLAYEIVEETVLPAATEASDLSINPSRTDNVRVKAVSFGENYNVADSEPDSGFSIEGIDALSSQDIKREGDFSGGTTEEYVSVSEENFDDAKDQLKEDIEDQAIEDLKGAVPEGFILLEESVEYEEVEVSSNPEVGEEATKSGDEYIFDLTMIGKATGVMVREKDLQEIIEAVIKSDNEDAADKDLGSITDVSYKNYLENSNGIYITIYAEGNIVAPIDKEALKDQIKGKTVSEAQRIIDSYDVIKSSTLKYFPSVMPSALQYVPRSVSKITLIVK</sequence>
<name>A0A955RGF1_9BACT</name>